<evidence type="ECO:0000313" key="2">
    <source>
        <dbReference type="Proteomes" id="UP000683000"/>
    </source>
</evidence>
<reference evidence="1" key="1">
    <citation type="submission" date="2021-03" db="EMBL/GenBank/DDBJ databases">
        <title>Evolutionary innovations through gain and loss of genes in the ectomycorrhizal Boletales.</title>
        <authorList>
            <person name="Wu G."/>
            <person name="Miyauchi S."/>
            <person name="Morin E."/>
            <person name="Yang Z.-L."/>
            <person name="Xu J."/>
            <person name="Martin F.M."/>
        </authorList>
    </citation>
    <scope>NUCLEOTIDE SEQUENCE</scope>
    <source>
        <strain evidence="1">BR01</strain>
    </source>
</reference>
<protein>
    <submittedName>
        <fullName evidence="1">Uncharacterized protein</fullName>
    </submittedName>
</protein>
<keyword evidence="2" id="KW-1185">Reference proteome</keyword>
<dbReference type="AlphaFoldDB" id="A0A8I2YLI0"/>
<organism evidence="1 2">
    <name type="scientific">Boletus reticuloceps</name>
    <dbReference type="NCBI Taxonomy" id="495285"/>
    <lineage>
        <taxon>Eukaryota</taxon>
        <taxon>Fungi</taxon>
        <taxon>Dikarya</taxon>
        <taxon>Basidiomycota</taxon>
        <taxon>Agaricomycotina</taxon>
        <taxon>Agaricomycetes</taxon>
        <taxon>Agaricomycetidae</taxon>
        <taxon>Boletales</taxon>
        <taxon>Boletineae</taxon>
        <taxon>Boletaceae</taxon>
        <taxon>Boletoideae</taxon>
        <taxon>Boletus</taxon>
    </lineage>
</organism>
<proteinExistence type="predicted"/>
<sequence>MNWMTYPLTSVIDMIWKEHLPELQSGKTPNPYHVEFIAILECTLNYAHTGSAKVLSKAVMQPHYLALSAIHDSLPCLNPYGKSHMQVSAPESLRAQQQSEVRFVIFNAVAHPDMYMLNDNRVEKKNLSSNKLYQHVFEVAFKIYIEDIKEFIRNAVQKELEPLSRSRDFVVKQSAREHRVLLKTWMGARYPLGYEVHEIAQLIAVLALWQCNDPAEPRNHEDMAPLAFPAPPGGGWSWSQHFQTLHIPFIQHGMFKYTVSEAMELVGDLIHTQRPLWTHDLDEARDIMKAIMVKAVQELKINHIPWVTVGDGPAHEEDLPLTSLTPSGCHWGGRAQEIGHDEARLLESCDKIALCDAQTIWSATRQCPNYHNVLHNQCLPSEWAYKNTSIQAKDTLSKEVYTWLPEAYDPINKPLHALAMVISFVFSGMLPMCFPPTDFSTEEKGATIAPPFITMVMTFIIAVMDPELPFHRCKDPSLKKIFMSKHMSKGINVMNILLRFRLAQPLTTKILKGSQWCHDIAPISDDEI</sequence>
<dbReference type="Proteomes" id="UP000683000">
    <property type="component" value="Unassembled WGS sequence"/>
</dbReference>
<comment type="caution">
    <text evidence="1">The sequence shown here is derived from an EMBL/GenBank/DDBJ whole genome shotgun (WGS) entry which is preliminary data.</text>
</comment>
<accession>A0A8I2YLI0</accession>
<gene>
    <name evidence="1" type="ORF">JVT61DRAFT_4605</name>
</gene>
<evidence type="ECO:0000313" key="1">
    <source>
        <dbReference type="EMBL" id="KAG6373977.1"/>
    </source>
</evidence>
<name>A0A8I2YLI0_9AGAM</name>
<dbReference type="OrthoDB" id="2691215at2759"/>
<dbReference type="EMBL" id="JAGFBS010000019">
    <property type="protein sequence ID" value="KAG6373977.1"/>
    <property type="molecule type" value="Genomic_DNA"/>
</dbReference>